<dbReference type="Pfam" id="PF13424">
    <property type="entry name" value="TPR_12"/>
    <property type="match status" value="1"/>
</dbReference>
<dbReference type="EMBL" id="PYJM01000006">
    <property type="protein sequence ID" value="PUA42577.1"/>
    <property type="molecule type" value="Genomic_DNA"/>
</dbReference>
<dbReference type="Proteomes" id="UP000244178">
    <property type="component" value="Unassembled WGS sequence"/>
</dbReference>
<keyword evidence="1" id="KW-0802">TPR repeat</keyword>
<feature type="signal peptide" evidence="2">
    <location>
        <begin position="1"/>
        <end position="21"/>
    </location>
</feature>
<protein>
    <submittedName>
        <fullName evidence="3">Uncharacterized protein</fullName>
    </submittedName>
</protein>
<comment type="caution">
    <text evidence="3">The sequence shown here is derived from an EMBL/GenBank/DDBJ whole genome shotgun (WGS) entry which is preliminary data.</text>
</comment>
<dbReference type="AlphaFoldDB" id="A0A2T6GEJ2"/>
<evidence type="ECO:0000256" key="1">
    <source>
        <dbReference type="PROSITE-ProRule" id="PRU00339"/>
    </source>
</evidence>
<proteinExistence type="predicted"/>
<dbReference type="SUPFAM" id="SSF48452">
    <property type="entry name" value="TPR-like"/>
    <property type="match status" value="1"/>
</dbReference>
<reference evidence="3 4" key="1">
    <citation type="submission" date="2018-03" db="EMBL/GenBank/DDBJ databases">
        <title>Draft genome sequence of the plant growth promoting rhizobacterium Pseudomonas protegens strain BNJ-SS-45 isolated from wheat (Triticum aestivum) rhizosphere.</title>
        <authorList>
            <person name="Bajpai A."/>
            <person name="Shende K."/>
            <person name="Meena N."/>
            <person name="Upadhyayula S.R."/>
            <person name="Suravajhala P."/>
            <person name="Medicherla K.M."/>
            <person name="Johri B.N."/>
        </authorList>
    </citation>
    <scope>NUCLEOTIDE SEQUENCE [LARGE SCALE GENOMIC DNA]</scope>
    <source>
        <strain evidence="3 4">BNJ-SS-45</strain>
    </source>
</reference>
<organism evidence="3 4">
    <name type="scientific">Pseudomonas protegens</name>
    <dbReference type="NCBI Taxonomy" id="380021"/>
    <lineage>
        <taxon>Bacteria</taxon>
        <taxon>Pseudomonadati</taxon>
        <taxon>Pseudomonadota</taxon>
        <taxon>Gammaproteobacteria</taxon>
        <taxon>Pseudomonadales</taxon>
        <taxon>Pseudomonadaceae</taxon>
        <taxon>Pseudomonas</taxon>
    </lineage>
</organism>
<accession>A0A2T6GEJ2</accession>
<keyword evidence="2" id="KW-0732">Signal</keyword>
<dbReference type="InterPro" id="IPR019734">
    <property type="entry name" value="TPR_rpt"/>
</dbReference>
<name>A0A2T6GEJ2_9PSED</name>
<gene>
    <name evidence="3" type="ORF">C5U62_24655</name>
</gene>
<dbReference type="Gene3D" id="1.25.40.10">
    <property type="entry name" value="Tetratricopeptide repeat domain"/>
    <property type="match status" value="1"/>
</dbReference>
<dbReference type="PROSITE" id="PS50005">
    <property type="entry name" value="TPR"/>
    <property type="match status" value="1"/>
</dbReference>
<evidence type="ECO:0000256" key="2">
    <source>
        <dbReference type="SAM" id="SignalP"/>
    </source>
</evidence>
<feature type="chain" id="PRO_5015593912" evidence="2">
    <location>
        <begin position="22"/>
        <end position="390"/>
    </location>
</feature>
<feature type="repeat" description="TPR" evidence="1">
    <location>
        <begin position="345"/>
        <end position="378"/>
    </location>
</feature>
<evidence type="ECO:0000313" key="4">
    <source>
        <dbReference type="Proteomes" id="UP000244178"/>
    </source>
</evidence>
<evidence type="ECO:0000313" key="3">
    <source>
        <dbReference type="EMBL" id="PUA42577.1"/>
    </source>
</evidence>
<sequence length="390" mass="42372">MAFFRLAALLWLGMLAGSVQAQALSIQVLDAVAKGAPLADVQVQLQQGATQVAGSTDAQGRVTLAAQVADSPASELLIRKAGYADLRVKCPCQGLNYALSPVLDNPESLRIVLSWSAPGEDLDAHLSYPHKLLYFATGKGPGARLESDSSDSSRPETITIDQRVPGDAYVFAVHDFTNSTTYEALRLGRSQARVFVYKGAALIRSYRVPQNRKGNLWVVFRLTADGRLQDIDRLMLGSEEPESVMSVLDPLLENAKSIDEVVGADFGPVDAKSLNLKGEESYRKGDFGGARIFYSEAIELEPGFAQAYSNLALANRKNSRPDEAIAADRKAIALASGPAASTIRASAYYDMARIYEDAGQLDTALEHYQKAREQKANPVYDKAIERLQNR</sequence>
<dbReference type="SMART" id="SM00028">
    <property type="entry name" value="TPR"/>
    <property type="match status" value="3"/>
</dbReference>
<dbReference type="RefSeq" id="WP_108545845.1">
    <property type="nucleotide sequence ID" value="NZ_PYJM01000006.1"/>
</dbReference>
<dbReference type="InterPro" id="IPR011990">
    <property type="entry name" value="TPR-like_helical_dom_sf"/>
</dbReference>